<feature type="compositionally biased region" description="Polar residues" evidence="9">
    <location>
        <begin position="375"/>
        <end position="385"/>
    </location>
</feature>
<evidence type="ECO:0000256" key="9">
    <source>
        <dbReference type="SAM" id="MobiDB-lite"/>
    </source>
</evidence>
<evidence type="ECO:0000256" key="8">
    <source>
        <dbReference type="ARBA" id="ARBA00023136"/>
    </source>
</evidence>
<comment type="subcellular location">
    <subcellularLocation>
        <location evidence="1">Membrane</location>
        <topology evidence="1">Single-pass membrane protein</topology>
    </subcellularLocation>
    <subcellularLocation>
        <location evidence="2">Mitochondrion membrane</location>
    </subcellularLocation>
</comment>
<keyword evidence="4" id="KW-0812">Transmembrane</keyword>
<dbReference type="Proteomes" id="UP001239994">
    <property type="component" value="Unassembled WGS sequence"/>
</dbReference>
<feature type="region of interest" description="Disordered" evidence="9">
    <location>
        <begin position="343"/>
        <end position="392"/>
    </location>
</feature>
<dbReference type="PANTHER" id="PTHR15186:SF4">
    <property type="entry name" value="BCL2_ADENOVIRUS E1B 19 KDA PROTEIN-INTERACTING PROTEIN 3"/>
    <property type="match status" value="1"/>
</dbReference>
<dbReference type="GO" id="GO:0043065">
    <property type="term" value="P:positive regulation of apoptotic process"/>
    <property type="evidence" value="ECO:0007669"/>
    <property type="project" value="InterPro"/>
</dbReference>
<feature type="compositionally biased region" description="Basic and acidic residues" evidence="9">
    <location>
        <begin position="104"/>
        <end position="113"/>
    </location>
</feature>
<proteinExistence type="inferred from homology"/>
<keyword evidence="7" id="KW-0496">Mitochondrion</keyword>
<evidence type="ECO:0000256" key="1">
    <source>
        <dbReference type="ARBA" id="ARBA00004167"/>
    </source>
</evidence>
<evidence type="ECO:0000256" key="7">
    <source>
        <dbReference type="ARBA" id="ARBA00023128"/>
    </source>
</evidence>
<organism evidence="10 11">
    <name type="scientific">Electrophorus voltai</name>
    <dbReference type="NCBI Taxonomy" id="2609070"/>
    <lineage>
        <taxon>Eukaryota</taxon>
        <taxon>Metazoa</taxon>
        <taxon>Chordata</taxon>
        <taxon>Craniata</taxon>
        <taxon>Vertebrata</taxon>
        <taxon>Euteleostomi</taxon>
        <taxon>Actinopterygii</taxon>
        <taxon>Neopterygii</taxon>
        <taxon>Teleostei</taxon>
        <taxon>Ostariophysi</taxon>
        <taxon>Gymnotiformes</taxon>
        <taxon>Gymnotoidei</taxon>
        <taxon>Gymnotidae</taxon>
        <taxon>Electrophorus</taxon>
    </lineage>
</organism>
<name>A0AAD8Z6J3_9TELE</name>
<dbReference type="AlphaFoldDB" id="A0AAD8Z6J3"/>
<dbReference type="EMBL" id="JAROKS010000017">
    <property type="protein sequence ID" value="KAK1793797.1"/>
    <property type="molecule type" value="Genomic_DNA"/>
</dbReference>
<sequence length="544" mass="59357">MGPQRGRNPLDNFGGPVYDLGSASAECYGDQPDYENWHLGEDSTGSYDPYMDYNEGYAEYGERGECSDVSLRTDSEFDRGEDPALEVEEVLHRGPPSVIDVESADSRSEEPPAPKRPPKAPPRRCRSGAGKLSRAVQREVTSFEEETHSTRAYSPGTCAPVPKPRRGKGEATPVLTPETGNVTGAPPEMGARTSQPSKSVRGDPPAAGLESHLPKTGGHTGAPAGFLGLFNSPLCSFVPVPVVLPPSILLTLACGSVARRRFSNLSVLVSSPPLHNGTAGREKGLRERAHRADSSFSTEKAWSSWVELHFNNGGGAATKSGVDEQVPSAAPSGDMEKMLLDAQHESGRSSSRGSLPCDSPPRSQTPLLLCRGSEVPSSAEKNSSQSDEDYVERRREVDNLMKKNPDWIWDWSSRPENVPPKPGFPPPGPQPKDQPLAPTYQRDQPLAPTYQRDQPLAPTYQRDQPLAPTYQRDQPLAPTYQRDQPLAPTYQPLAPTYQPLAPTYQRDQPLAPTYQRDQPLAPTYQRDQPLAGRGQVLSTFQVHK</sequence>
<comment type="similarity">
    <text evidence="3">Belongs to the NIP3 family.</text>
</comment>
<reference evidence="10" key="1">
    <citation type="submission" date="2023-03" db="EMBL/GenBank/DDBJ databases">
        <title>Electrophorus voltai genome.</title>
        <authorList>
            <person name="Bian C."/>
        </authorList>
    </citation>
    <scope>NUCLEOTIDE SEQUENCE</scope>
    <source>
        <strain evidence="10">CB-2022</strain>
        <tissue evidence="10">Muscle</tissue>
    </source>
</reference>
<evidence type="ECO:0000256" key="2">
    <source>
        <dbReference type="ARBA" id="ARBA00004325"/>
    </source>
</evidence>
<dbReference type="GO" id="GO:0005635">
    <property type="term" value="C:nuclear envelope"/>
    <property type="evidence" value="ECO:0007669"/>
    <property type="project" value="TreeGrafter"/>
</dbReference>
<keyword evidence="8" id="KW-0472">Membrane</keyword>
<dbReference type="InterPro" id="IPR010548">
    <property type="entry name" value="BNIP3"/>
</dbReference>
<feature type="compositionally biased region" description="Pro residues" evidence="9">
    <location>
        <begin position="417"/>
        <end position="432"/>
    </location>
</feature>
<feature type="compositionally biased region" description="Basic residues" evidence="9">
    <location>
        <begin position="116"/>
        <end position="126"/>
    </location>
</feature>
<evidence type="ECO:0000256" key="6">
    <source>
        <dbReference type="ARBA" id="ARBA00022989"/>
    </source>
</evidence>
<evidence type="ECO:0000256" key="4">
    <source>
        <dbReference type="ARBA" id="ARBA00022692"/>
    </source>
</evidence>
<keyword evidence="6" id="KW-1133">Transmembrane helix</keyword>
<dbReference type="GO" id="GO:0005741">
    <property type="term" value="C:mitochondrial outer membrane"/>
    <property type="evidence" value="ECO:0007669"/>
    <property type="project" value="TreeGrafter"/>
</dbReference>
<protein>
    <submittedName>
        <fullName evidence="10">Uncharacterized protein</fullName>
    </submittedName>
</protein>
<evidence type="ECO:0000256" key="3">
    <source>
        <dbReference type="ARBA" id="ARBA00007710"/>
    </source>
</evidence>
<gene>
    <name evidence="10" type="ORF">P4O66_001526</name>
</gene>
<accession>A0AAD8Z6J3</accession>
<feature type="region of interest" description="Disordered" evidence="9">
    <location>
        <begin position="407"/>
        <end position="544"/>
    </location>
</feature>
<comment type="caution">
    <text evidence="10">The sequence shown here is derived from an EMBL/GenBank/DDBJ whole genome shotgun (WGS) entry which is preliminary data.</text>
</comment>
<dbReference type="GO" id="GO:0005783">
    <property type="term" value="C:endoplasmic reticulum"/>
    <property type="evidence" value="ECO:0007669"/>
    <property type="project" value="TreeGrafter"/>
</dbReference>
<evidence type="ECO:0000256" key="5">
    <source>
        <dbReference type="ARBA" id="ARBA00022703"/>
    </source>
</evidence>
<keyword evidence="5" id="KW-0053">Apoptosis</keyword>
<evidence type="ECO:0000313" key="11">
    <source>
        <dbReference type="Proteomes" id="UP001239994"/>
    </source>
</evidence>
<dbReference type="GO" id="GO:0042802">
    <property type="term" value="F:identical protein binding"/>
    <property type="evidence" value="ECO:0007669"/>
    <property type="project" value="UniProtKB-ARBA"/>
</dbReference>
<keyword evidence="11" id="KW-1185">Reference proteome</keyword>
<dbReference type="Pfam" id="PF06553">
    <property type="entry name" value="BNIP3"/>
    <property type="match status" value="1"/>
</dbReference>
<dbReference type="PANTHER" id="PTHR15186">
    <property type="entry name" value="RE48077P"/>
    <property type="match status" value="1"/>
</dbReference>
<evidence type="ECO:0000313" key="10">
    <source>
        <dbReference type="EMBL" id="KAK1793797.1"/>
    </source>
</evidence>
<feature type="region of interest" description="Disordered" evidence="9">
    <location>
        <begin position="74"/>
        <end position="217"/>
    </location>
</feature>
<dbReference type="GO" id="GO:0097345">
    <property type="term" value="P:mitochondrial outer membrane permeabilization"/>
    <property type="evidence" value="ECO:0007669"/>
    <property type="project" value="TreeGrafter"/>
</dbReference>